<feature type="binding site" evidence="6">
    <location>
        <position position="75"/>
    </location>
    <ligand>
        <name>Zn(2+)</name>
        <dbReference type="ChEBI" id="CHEBI:29105"/>
        <note>catalytic</note>
    </ligand>
</feature>
<keyword evidence="5 6" id="KW-0482">Metalloprotease</keyword>
<keyword evidence="1 6" id="KW-0645">Protease</keyword>
<dbReference type="Gene3D" id="3.40.390.10">
    <property type="entry name" value="Collagenase (Catalytic Domain)"/>
    <property type="match status" value="3"/>
</dbReference>
<evidence type="ECO:0000256" key="2">
    <source>
        <dbReference type="ARBA" id="ARBA00022723"/>
    </source>
</evidence>
<feature type="region of interest" description="Disordered" evidence="8">
    <location>
        <begin position="180"/>
        <end position="233"/>
    </location>
</feature>
<keyword evidence="11" id="KW-1185">Reference proteome</keyword>
<dbReference type="PANTHER" id="PTHR10127">
    <property type="entry name" value="DISCOIDIN, CUB, EGF, LAMININ , AND ZINC METALLOPROTEASE DOMAIN CONTAINING"/>
    <property type="match status" value="1"/>
</dbReference>
<feature type="domain" description="Peptidase M12A" evidence="9">
    <location>
        <begin position="1"/>
        <end position="183"/>
    </location>
</feature>
<feature type="compositionally biased region" description="Low complexity" evidence="8">
    <location>
        <begin position="608"/>
        <end position="648"/>
    </location>
</feature>
<evidence type="ECO:0000313" key="11">
    <source>
        <dbReference type="Proteomes" id="UP000192578"/>
    </source>
</evidence>
<comment type="cofactor">
    <cofactor evidence="6 7">
        <name>Zn(2+)</name>
        <dbReference type="ChEBI" id="CHEBI:29105"/>
    </cofactor>
    <text evidence="6 7">Binds 1 zinc ion per subunit.</text>
</comment>
<reference evidence="11" key="1">
    <citation type="submission" date="2017-01" db="EMBL/GenBank/DDBJ databases">
        <title>Comparative genomics of anhydrobiosis in the tardigrade Hypsibius dujardini.</title>
        <authorList>
            <person name="Yoshida Y."/>
            <person name="Koutsovoulos G."/>
            <person name="Laetsch D."/>
            <person name="Stevens L."/>
            <person name="Kumar S."/>
            <person name="Horikawa D."/>
            <person name="Ishino K."/>
            <person name="Komine S."/>
            <person name="Tomita M."/>
            <person name="Blaxter M."/>
            <person name="Arakawa K."/>
        </authorList>
    </citation>
    <scope>NUCLEOTIDE SEQUENCE [LARGE SCALE GENOMIC DNA]</scope>
    <source>
        <strain evidence="11">Z151</strain>
    </source>
</reference>
<sequence>MGKVVRLKYVFVKDVQRKKAQNGLTDQRSRWVNGVIPYYIAEGFNQKQQGVIWDAMDDFSSQTCIKFQPLSIIQHELMHVVGFFHEQSKSDRNDFVDINENNLDPEDFQRNFLDWSAAEVMAFGFPYDFGSIMHYSTIAFSKDGFSWTIRPKKEWTQYETVMGQRNSLNQIDIGKINAMYNCPERGGAKPNQPPPPTSAPTQPTKLFSSSSPIGRPDDGGDDQTTTVRPSPRPCENIVNLQGLSCTRCYTVSGPLTTWNDQCLPATSVRQSDNPSPEATDRQCRKVKKDTDLHALHVVGKRLVTMEGGLSMEKVVTMLFWSSSRTTTMNSLEKIFYVSLFVIGSWCYCHADDAVPPASRMMAKKWFEGDIMGIDPIVIAANKKKKGAKNGVVDENQRWKNGKIPYTMAEGFTLKQQGQLIDAMDDFSLQTCIKFVPLSDEQDYVQFETYPESESLGGCGGSPIGRMHGPQRLILSTANGGECFIKGVIQHELMHAVGFYHEQSRTDRDDYVDINMANLDHETFLRNFQSYSALEVTAFGFPYDFESIMHYPKNAFAKDESGWTIKPKPQYKQYEETMGQRVGLSQTDIGKINAMYKCPNKPIAKQKQPPTTTEPTTAPLTTTEAPVVETEAVTTSTTTTTTKKAVQTTFAPDDSEDVTTTTKKRRTTTTPIEVTEAPAAADPADDTDLTTPTTEKPKRTSRRRPLLLVAKAVKKGDPANGWPTYLQEEPGRTCEDELVGHQVCRTCTTTAADGRTSWKNLCQVVLVNGGDSGPKALTGIRTDEQCVDSVRGSQTCKQCTWMEDSQSRWSNNCSG</sequence>
<proteinExistence type="predicted"/>
<gene>
    <name evidence="10" type="ORF">BV898_15108</name>
</gene>
<evidence type="ECO:0000256" key="8">
    <source>
        <dbReference type="SAM" id="MobiDB-lite"/>
    </source>
</evidence>
<dbReference type="InterPro" id="IPR034035">
    <property type="entry name" value="Astacin-like_dom"/>
</dbReference>
<dbReference type="PRINTS" id="PR00480">
    <property type="entry name" value="ASTACIN"/>
</dbReference>
<evidence type="ECO:0000256" key="6">
    <source>
        <dbReference type="PROSITE-ProRule" id="PRU01211"/>
    </source>
</evidence>
<name>A0A9X6NA42_HYPEX</name>
<evidence type="ECO:0000256" key="4">
    <source>
        <dbReference type="ARBA" id="ARBA00022833"/>
    </source>
</evidence>
<feature type="binding site" evidence="6">
    <location>
        <position position="494"/>
    </location>
    <ligand>
        <name>Zn(2+)</name>
        <dbReference type="ChEBI" id="CHEBI:29105"/>
        <note>catalytic</note>
    </ligand>
</feature>
<dbReference type="AlphaFoldDB" id="A0A9X6NA42"/>
<feature type="binding site" evidence="6">
    <location>
        <position position="85"/>
    </location>
    <ligand>
        <name>Zn(2+)</name>
        <dbReference type="ChEBI" id="CHEBI:29105"/>
        <note>catalytic</note>
    </ligand>
</feature>
<feature type="active site" evidence="6">
    <location>
        <position position="76"/>
    </location>
</feature>
<dbReference type="EMBL" id="MTYJ01000197">
    <property type="protein sequence ID" value="OWA50597.1"/>
    <property type="molecule type" value="Genomic_DNA"/>
</dbReference>
<comment type="caution">
    <text evidence="6">Lacks conserved residue(s) required for the propagation of feature annotation.</text>
</comment>
<dbReference type="PANTHER" id="PTHR10127:SF780">
    <property type="entry name" value="METALLOENDOPEPTIDASE"/>
    <property type="match status" value="1"/>
</dbReference>
<dbReference type="InterPro" id="IPR001506">
    <property type="entry name" value="Peptidase_M12A"/>
</dbReference>
<evidence type="ECO:0000256" key="7">
    <source>
        <dbReference type="RuleBase" id="RU361183"/>
    </source>
</evidence>
<dbReference type="EC" id="3.4.24.-" evidence="7"/>
<dbReference type="GO" id="GO:0008270">
    <property type="term" value="F:zinc ion binding"/>
    <property type="evidence" value="ECO:0007669"/>
    <property type="project" value="UniProtKB-UniRule"/>
</dbReference>
<dbReference type="Proteomes" id="UP000192578">
    <property type="component" value="Unassembled WGS sequence"/>
</dbReference>
<dbReference type="InterPro" id="IPR006026">
    <property type="entry name" value="Peptidase_Metallo"/>
</dbReference>
<comment type="caution">
    <text evidence="10">The sequence shown here is derived from an EMBL/GenBank/DDBJ whole genome shotgun (WGS) entry which is preliminary data.</text>
</comment>
<feature type="binding site" evidence="6">
    <location>
        <position position="500"/>
    </location>
    <ligand>
        <name>Zn(2+)</name>
        <dbReference type="ChEBI" id="CHEBI:29105"/>
        <note>catalytic</note>
    </ligand>
</feature>
<evidence type="ECO:0000256" key="5">
    <source>
        <dbReference type="ARBA" id="ARBA00023049"/>
    </source>
</evidence>
<dbReference type="SMART" id="SM00235">
    <property type="entry name" value="ZnMc"/>
    <property type="match status" value="2"/>
</dbReference>
<protein>
    <recommendedName>
        <fullName evidence="7">Metalloendopeptidase</fullName>
        <ecNumber evidence="7">3.4.24.-</ecNumber>
    </recommendedName>
</protein>
<feature type="active site" evidence="6">
    <location>
        <position position="491"/>
    </location>
</feature>
<feature type="region of interest" description="Disordered" evidence="8">
    <location>
        <begin position="599"/>
        <end position="702"/>
    </location>
</feature>
<evidence type="ECO:0000256" key="1">
    <source>
        <dbReference type="ARBA" id="ARBA00022670"/>
    </source>
</evidence>
<evidence type="ECO:0000256" key="3">
    <source>
        <dbReference type="ARBA" id="ARBA00022801"/>
    </source>
</evidence>
<dbReference type="Pfam" id="PF01400">
    <property type="entry name" value="Astacin"/>
    <property type="match status" value="3"/>
</dbReference>
<dbReference type="GO" id="GO:0006508">
    <property type="term" value="P:proteolysis"/>
    <property type="evidence" value="ECO:0007669"/>
    <property type="project" value="UniProtKB-KW"/>
</dbReference>
<keyword evidence="2 6" id="KW-0479">Metal-binding</keyword>
<keyword evidence="4 6" id="KW-0862">Zinc</keyword>
<feature type="binding site" evidence="6">
    <location>
        <position position="79"/>
    </location>
    <ligand>
        <name>Zn(2+)</name>
        <dbReference type="ChEBI" id="CHEBI:29105"/>
        <note>catalytic</note>
    </ligand>
</feature>
<dbReference type="InterPro" id="IPR024079">
    <property type="entry name" value="MetalloPept_cat_dom_sf"/>
</dbReference>
<dbReference type="PROSITE" id="PS51864">
    <property type="entry name" value="ASTACIN"/>
    <property type="match status" value="2"/>
</dbReference>
<evidence type="ECO:0000259" key="9">
    <source>
        <dbReference type="PROSITE" id="PS51864"/>
    </source>
</evidence>
<dbReference type="SUPFAM" id="SSF55486">
    <property type="entry name" value="Metalloproteases ('zincins'), catalytic domain"/>
    <property type="match status" value="2"/>
</dbReference>
<dbReference type="CDD" id="cd04280">
    <property type="entry name" value="ZnMc_astacin_like"/>
    <property type="match status" value="2"/>
</dbReference>
<dbReference type="GO" id="GO:0004222">
    <property type="term" value="F:metalloendopeptidase activity"/>
    <property type="evidence" value="ECO:0007669"/>
    <property type="project" value="UniProtKB-UniRule"/>
</dbReference>
<organism evidence="10 11">
    <name type="scientific">Hypsibius exemplaris</name>
    <name type="common">Freshwater tardigrade</name>
    <dbReference type="NCBI Taxonomy" id="2072580"/>
    <lineage>
        <taxon>Eukaryota</taxon>
        <taxon>Metazoa</taxon>
        <taxon>Ecdysozoa</taxon>
        <taxon>Tardigrada</taxon>
        <taxon>Eutardigrada</taxon>
        <taxon>Parachela</taxon>
        <taxon>Hypsibioidea</taxon>
        <taxon>Hypsibiidae</taxon>
        <taxon>Hypsibius</taxon>
    </lineage>
</organism>
<dbReference type="OrthoDB" id="291007at2759"/>
<keyword evidence="3 6" id="KW-0378">Hydrolase</keyword>
<accession>A0A9X6NA42</accession>
<feature type="binding site" evidence="6">
    <location>
        <position position="490"/>
    </location>
    <ligand>
        <name>Zn(2+)</name>
        <dbReference type="ChEBI" id="CHEBI:29105"/>
        <note>catalytic</note>
    </ligand>
</feature>
<feature type="domain" description="Peptidase M12A" evidence="9">
    <location>
        <begin position="389"/>
        <end position="598"/>
    </location>
</feature>
<evidence type="ECO:0000313" key="10">
    <source>
        <dbReference type="EMBL" id="OWA50597.1"/>
    </source>
</evidence>